<feature type="compositionally biased region" description="Polar residues" evidence="2">
    <location>
        <begin position="14"/>
        <end position="28"/>
    </location>
</feature>
<comment type="similarity">
    <text evidence="1">Belongs to the syntaxin family.</text>
</comment>
<dbReference type="Gene3D" id="1.20.58.70">
    <property type="match status" value="1"/>
</dbReference>
<evidence type="ECO:0000256" key="3">
    <source>
        <dbReference type="SAM" id="Phobius"/>
    </source>
</evidence>
<dbReference type="GO" id="GO:0012505">
    <property type="term" value="C:endomembrane system"/>
    <property type="evidence" value="ECO:0007669"/>
    <property type="project" value="TreeGrafter"/>
</dbReference>
<dbReference type="GO" id="GO:0031201">
    <property type="term" value="C:SNARE complex"/>
    <property type="evidence" value="ECO:0007669"/>
    <property type="project" value="TreeGrafter"/>
</dbReference>
<dbReference type="GO" id="GO:0048278">
    <property type="term" value="P:vesicle docking"/>
    <property type="evidence" value="ECO:0007669"/>
    <property type="project" value="TreeGrafter"/>
</dbReference>
<dbReference type="GO" id="GO:0005484">
    <property type="term" value="F:SNAP receptor activity"/>
    <property type="evidence" value="ECO:0007669"/>
    <property type="project" value="TreeGrafter"/>
</dbReference>
<dbReference type="InterPro" id="IPR000727">
    <property type="entry name" value="T_SNARE_dom"/>
</dbReference>
<keyword evidence="3" id="KW-0472">Membrane</keyword>
<dbReference type="GO" id="GO:0000149">
    <property type="term" value="F:SNARE binding"/>
    <property type="evidence" value="ECO:0007669"/>
    <property type="project" value="TreeGrafter"/>
</dbReference>
<dbReference type="SMART" id="SM00397">
    <property type="entry name" value="t_SNARE"/>
    <property type="match status" value="1"/>
</dbReference>
<name>A0A9P0VY38_9ASCO</name>
<dbReference type="InterPro" id="IPR006011">
    <property type="entry name" value="Syntaxin_N"/>
</dbReference>
<dbReference type="InterPro" id="IPR010989">
    <property type="entry name" value="SNARE"/>
</dbReference>
<keyword evidence="3" id="KW-0812">Transmembrane</keyword>
<dbReference type="PANTHER" id="PTHR19957:SF418">
    <property type="entry name" value="SNAP RECEPTOR"/>
    <property type="match status" value="1"/>
</dbReference>
<dbReference type="Pfam" id="PF14523">
    <property type="entry name" value="Syntaxin_2"/>
    <property type="match status" value="1"/>
</dbReference>
<dbReference type="PANTHER" id="PTHR19957">
    <property type="entry name" value="SYNTAXIN"/>
    <property type="match status" value="1"/>
</dbReference>
<dbReference type="GO" id="GO:0006896">
    <property type="term" value="P:Golgi to vacuole transport"/>
    <property type="evidence" value="ECO:0007669"/>
    <property type="project" value="TreeGrafter"/>
</dbReference>
<evidence type="ECO:0000259" key="4">
    <source>
        <dbReference type="PROSITE" id="PS50192"/>
    </source>
</evidence>
<dbReference type="Gene3D" id="1.20.5.110">
    <property type="match status" value="1"/>
</dbReference>
<accession>A0A9P0VY38</accession>
<evidence type="ECO:0000256" key="1">
    <source>
        <dbReference type="ARBA" id="ARBA00009063"/>
    </source>
</evidence>
<sequence>MSFANFDYEAQKPLQKNGSAQSESQNELDSIIEKTSKQLESFGSLVSQFDTQRKQIGSRRDGARLRSNIDILIDKISNLDSVINILIENISSVVNKNQTGSGKSLTITDKQIVIKERLEIEYSRLHKEFQVLTRTYKEKKRAVPIKETIDAVAAPSDEQSPLLHQASGQQLTQEQLQVQRDEINESELQYHLLLTEERNQEINQINEGIVEINSIFKDLGELVHQQGDQLDTIEENILQLHGHTQQAEQELVKANEYQRKKGKWSCIVLVALCVFILIVVLAVLS</sequence>
<protein>
    <submittedName>
        <fullName evidence="5">Syntaxin Vam3p</fullName>
    </submittedName>
</protein>
<dbReference type="GO" id="GO:0006886">
    <property type="term" value="P:intracellular protein transport"/>
    <property type="evidence" value="ECO:0007669"/>
    <property type="project" value="TreeGrafter"/>
</dbReference>
<keyword evidence="6" id="KW-1185">Reference proteome</keyword>
<dbReference type="CDD" id="cd15840">
    <property type="entry name" value="SNARE_Qa"/>
    <property type="match status" value="1"/>
</dbReference>
<organism evidence="5 6">
    <name type="scientific">[Candida] railenensis</name>
    <dbReference type="NCBI Taxonomy" id="45579"/>
    <lineage>
        <taxon>Eukaryota</taxon>
        <taxon>Fungi</taxon>
        <taxon>Dikarya</taxon>
        <taxon>Ascomycota</taxon>
        <taxon>Saccharomycotina</taxon>
        <taxon>Pichiomycetes</taxon>
        <taxon>Debaryomycetaceae</taxon>
        <taxon>Kurtzmaniella</taxon>
    </lineage>
</organism>
<dbReference type="AlphaFoldDB" id="A0A9P0VY38"/>
<feature type="transmembrane region" description="Helical" evidence="3">
    <location>
        <begin position="264"/>
        <end position="284"/>
    </location>
</feature>
<reference evidence="5" key="1">
    <citation type="submission" date="2022-03" db="EMBL/GenBank/DDBJ databases">
        <authorList>
            <person name="Legras J.-L."/>
            <person name="Devillers H."/>
            <person name="Grondin C."/>
        </authorList>
    </citation>
    <scope>NUCLEOTIDE SEQUENCE</scope>
    <source>
        <strain evidence="5">CLIB 1423</strain>
    </source>
</reference>
<evidence type="ECO:0000313" key="6">
    <source>
        <dbReference type="Proteomes" id="UP000837801"/>
    </source>
</evidence>
<dbReference type="PROSITE" id="PS50192">
    <property type="entry name" value="T_SNARE"/>
    <property type="match status" value="1"/>
</dbReference>
<dbReference type="GO" id="GO:0006906">
    <property type="term" value="P:vesicle fusion"/>
    <property type="evidence" value="ECO:0007669"/>
    <property type="project" value="TreeGrafter"/>
</dbReference>
<dbReference type="EMBL" id="CAKXYY010000006">
    <property type="protein sequence ID" value="CAH2352176.1"/>
    <property type="molecule type" value="Genomic_DNA"/>
</dbReference>
<comment type="caution">
    <text evidence="5">The sequence shown here is derived from an EMBL/GenBank/DDBJ whole genome shotgun (WGS) entry which is preliminary data.</text>
</comment>
<feature type="region of interest" description="Disordered" evidence="2">
    <location>
        <begin position="1"/>
        <end position="29"/>
    </location>
</feature>
<dbReference type="Pfam" id="PF05739">
    <property type="entry name" value="SNARE"/>
    <property type="match status" value="1"/>
</dbReference>
<dbReference type="SUPFAM" id="SSF47661">
    <property type="entry name" value="t-snare proteins"/>
    <property type="match status" value="1"/>
</dbReference>
<evidence type="ECO:0000256" key="2">
    <source>
        <dbReference type="SAM" id="MobiDB-lite"/>
    </source>
</evidence>
<dbReference type="OrthoDB" id="364348at2759"/>
<dbReference type="InterPro" id="IPR045242">
    <property type="entry name" value="Syntaxin"/>
</dbReference>
<keyword evidence="3" id="KW-1133">Transmembrane helix</keyword>
<gene>
    <name evidence="5" type="ORF">CLIB1423_06S00496</name>
</gene>
<feature type="domain" description="T-SNARE coiled-coil homology" evidence="4">
    <location>
        <begin position="192"/>
        <end position="254"/>
    </location>
</feature>
<dbReference type="Proteomes" id="UP000837801">
    <property type="component" value="Unassembled WGS sequence"/>
</dbReference>
<evidence type="ECO:0000313" key="5">
    <source>
        <dbReference type="EMBL" id="CAH2352176.1"/>
    </source>
</evidence>
<proteinExistence type="inferred from homology"/>